<dbReference type="InterPro" id="IPR052021">
    <property type="entry name" value="Type-I_RS_S_subunit"/>
</dbReference>
<dbReference type="AlphaFoldDB" id="A0A1H3I6N7"/>
<dbReference type="Gene3D" id="3.90.220.20">
    <property type="entry name" value="DNA methylase specificity domains"/>
    <property type="match status" value="2"/>
</dbReference>
<dbReference type="OrthoDB" id="667970at2"/>
<dbReference type="InterPro" id="IPR044946">
    <property type="entry name" value="Restrct_endonuc_typeI_TRD_sf"/>
</dbReference>
<dbReference type="EMBL" id="FNOV01000006">
    <property type="protein sequence ID" value="SDY22859.1"/>
    <property type="molecule type" value="Genomic_DNA"/>
</dbReference>
<proteinExistence type="predicted"/>
<evidence type="ECO:0000256" key="1">
    <source>
        <dbReference type="ARBA" id="ARBA00022747"/>
    </source>
</evidence>
<dbReference type="PANTHER" id="PTHR30408">
    <property type="entry name" value="TYPE-1 RESTRICTION ENZYME ECOKI SPECIFICITY PROTEIN"/>
    <property type="match status" value="1"/>
</dbReference>
<dbReference type="PANTHER" id="PTHR30408:SF12">
    <property type="entry name" value="TYPE I RESTRICTION ENZYME MJAVIII SPECIFICITY SUBUNIT"/>
    <property type="match status" value="1"/>
</dbReference>
<sequence length="456" mass="50922">MIRINPQTFVANWSEITRWDPVSFHDMVWHWPAEVLRPIGSVLKARKEKVDRTKHDFANLTPITIHFGGTISKRNVTGKNYSMELFFARPGDVVLSKIDLKNGAVTLVPEDWEDVVITGHFATYEPDLTQLLPAYFTRIIQAKPFKELLWRNKTGGEGRKEVKLDFFLSTPVPLPPLPVQAAIVAAYETGVAEAARLRQEAAGLEGETEKYFLTALGIENTYRPKRAKVQVLEWSRLARWSVEAAYEAIHGNGQPTSTLFPMVTLDEVSAVSYGIQKSPSNRPGMHPRPYLRVANVKSGYLDLNEIKYINVPDAQFPLFEVLPGDLLFVEGNGSRTELGRAALWNGEIDGCVHQNHLLKVRFDQKKVVPAFASRWFNTETGRGHFFRSAKTSSGLGTINSKEMRLAPIPLPPIEIQLSILEQDSLLRTQAAALRLAAAETEAATVARVEGMILGVN</sequence>
<dbReference type="RefSeq" id="WP_092740089.1">
    <property type="nucleotide sequence ID" value="NZ_FNOV01000006.1"/>
</dbReference>
<evidence type="ECO:0000313" key="3">
    <source>
        <dbReference type="EMBL" id="SDY22859.1"/>
    </source>
</evidence>
<evidence type="ECO:0000313" key="4">
    <source>
        <dbReference type="Proteomes" id="UP000199249"/>
    </source>
</evidence>
<dbReference type="GO" id="GO:0003677">
    <property type="term" value="F:DNA binding"/>
    <property type="evidence" value="ECO:0007669"/>
    <property type="project" value="UniProtKB-KW"/>
</dbReference>
<protein>
    <submittedName>
        <fullName evidence="3">Type I restriction enzyme, S subunit</fullName>
    </submittedName>
</protein>
<name>A0A1H3I6N7_9BACT</name>
<reference evidence="4" key="1">
    <citation type="submission" date="2016-10" db="EMBL/GenBank/DDBJ databases">
        <authorList>
            <person name="Varghese N."/>
            <person name="Submissions S."/>
        </authorList>
    </citation>
    <scope>NUCLEOTIDE SEQUENCE [LARGE SCALE GENOMIC DNA]</scope>
    <source>
        <strain evidence="4">CGMCC 1.8975</strain>
    </source>
</reference>
<keyword evidence="1" id="KW-0680">Restriction system</keyword>
<dbReference type="STRING" id="651662.SAMN04488069_106294"/>
<keyword evidence="2" id="KW-0238">DNA-binding</keyword>
<dbReference type="CDD" id="cd17253">
    <property type="entry name" value="RMtype1_S_Eco933I-TRD2-CR2_like"/>
    <property type="match status" value="1"/>
</dbReference>
<dbReference type="SUPFAM" id="SSF116734">
    <property type="entry name" value="DNA methylase specificity domain"/>
    <property type="match status" value="2"/>
</dbReference>
<gene>
    <name evidence="3" type="ORF">SAMN04488069_106294</name>
</gene>
<dbReference type="GO" id="GO:0009307">
    <property type="term" value="P:DNA restriction-modification system"/>
    <property type="evidence" value="ECO:0007669"/>
    <property type="project" value="UniProtKB-KW"/>
</dbReference>
<evidence type="ECO:0000256" key="2">
    <source>
        <dbReference type="ARBA" id="ARBA00023125"/>
    </source>
</evidence>
<dbReference type="Proteomes" id="UP000199249">
    <property type="component" value="Unassembled WGS sequence"/>
</dbReference>
<accession>A0A1H3I6N7</accession>
<keyword evidence="4" id="KW-1185">Reference proteome</keyword>
<organism evidence="3 4">
    <name type="scientific">Hymenobacter psychrophilus</name>
    <dbReference type="NCBI Taxonomy" id="651662"/>
    <lineage>
        <taxon>Bacteria</taxon>
        <taxon>Pseudomonadati</taxon>
        <taxon>Bacteroidota</taxon>
        <taxon>Cytophagia</taxon>
        <taxon>Cytophagales</taxon>
        <taxon>Hymenobacteraceae</taxon>
        <taxon>Hymenobacter</taxon>
    </lineage>
</organism>